<feature type="coiled-coil region" evidence="13">
    <location>
        <begin position="103"/>
        <end position="151"/>
    </location>
</feature>
<dbReference type="InterPro" id="IPR035979">
    <property type="entry name" value="RBD_domain_sf"/>
</dbReference>
<comment type="similarity">
    <text evidence="2">Belongs to the RRM CWC2 family.</text>
</comment>
<evidence type="ECO:0000256" key="12">
    <source>
        <dbReference type="PROSITE-ProRule" id="PRU00723"/>
    </source>
</evidence>
<evidence type="ECO:0000259" key="16">
    <source>
        <dbReference type="PROSITE" id="PS50103"/>
    </source>
</evidence>
<evidence type="ECO:0000256" key="5">
    <source>
        <dbReference type="ARBA" id="ARBA00022728"/>
    </source>
</evidence>
<dbReference type="SUPFAM" id="SSF54928">
    <property type="entry name" value="RNA-binding domain, RBD"/>
    <property type="match status" value="1"/>
</dbReference>
<dbReference type="CDD" id="cd12360">
    <property type="entry name" value="RRM_cwf2"/>
    <property type="match status" value="1"/>
</dbReference>
<keyword evidence="5" id="KW-0747">Spliceosome</keyword>
<feature type="region of interest" description="Disordered" evidence="14">
    <location>
        <begin position="958"/>
        <end position="984"/>
    </location>
</feature>
<organism evidence="17 18">
    <name type="scientific">Lentinula edodes</name>
    <name type="common">Shiitake mushroom</name>
    <name type="synonym">Lentinus edodes</name>
    <dbReference type="NCBI Taxonomy" id="5353"/>
    <lineage>
        <taxon>Eukaryota</taxon>
        <taxon>Fungi</taxon>
        <taxon>Dikarya</taxon>
        <taxon>Basidiomycota</taxon>
        <taxon>Agaricomycotina</taxon>
        <taxon>Agaricomycetes</taxon>
        <taxon>Agaricomycetidae</taxon>
        <taxon>Agaricales</taxon>
        <taxon>Marasmiineae</taxon>
        <taxon>Omphalotaceae</taxon>
        <taxon>Lentinula</taxon>
    </lineage>
</organism>
<evidence type="ECO:0000256" key="11">
    <source>
        <dbReference type="PROSITE-ProRule" id="PRU00176"/>
    </source>
</evidence>
<dbReference type="GO" id="GO:0000974">
    <property type="term" value="C:Prp19 complex"/>
    <property type="evidence" value="ECO:0007669"/>
    <property type="project" value="TreeGrafter"/>
</dbReference>
<feature type="compositionally biased region" description="Pro residues" evidence="14">
    <location>
        <begin position="484"/>
        <end position="493"/>
    </location>
</feature>
<dbReference type="InterPro" id="IPR012677">
    <property type="entry name" value="Nucleotide-bd_a/b_plait_sf"/>
</dbReference>
<dbReference type="InterPro" id="IPR000571">
    <property type="entry name" value="Znf_CCCH"/>
</dbReference>
<keyword evidence="6 12" id="KW-0863">Zinc-finger</keyword>
<dbReference type="GO" id="GO:0008270">
    <property type="term" value="F:zinc ion binding"/>
    <property type="evidence" value="ECO:0007669"/>
    <property type="project" value="UniProtKB-KW"/>
</dbReference>
<protein>
    <submittedName>
        <fullName evidence="17">Cell cycle control protein</fullName>
    </submittedName>
</protein>
<dbReference type="PANTHER" id="PTHR14089:SF2">
    <property type="entry name" value="PRE-MRNA-SPLICING FACTOR CWC2"/>
    <property type="match status" value="1"/>
</dbReference>
<dbReference type="InterPro" id="IPR000504">
    <property type="entry name" value="RRM_dom"/>
</dbReference>
<reference evidence="17 18" key="2">
    <citation type="submission" date="2017-02" db="EMBL/GenBank/DDBJ databases">
        <title>A genome survey and senescence transcriptome analysis in Lentinula edodes.</title>
        <authorList>
            <person name="Sakamoto Y."/>
            <person name="Nakade K."/>
            <person name="Sato S."/>
            <person name="Yoshida Y."/>
            <person name="Miyazaki K."/>
            <person name="Natsume S."/>
            <person name="Konno N."/>
        </authorList>
    </citation>
    <scope>NUCLEOTIDE SEQUENCE [LARGE SCALE GENOMIC DNA]</scope>
    <source>
        <strain evidence="17 18">NBRC 111202</strain>
    </source>
</reference>
<evidence type="ECO:0000256" key="4">
    <source>
        <dbReference type="ARBA" id="ARBA00022723"/>
    </source>
</evidence>
<keyword evidence="7 12" id="KW-0862">Zinc</keyword>
<evidence type="ECO:0000256" key="1">
    <source>
        <dbReference type="ARBA" id="ARBA00004123"/>
    </source>
</evidence>
<dbReference type="GO" id="GO:0071007">
    <property type="term" value="C:U2-type catalytic step 2 spliceosome"/>
    <property type="evidence" value="ECO:0007669"/>
    <property type="project" value="TreeGrafter"/>
</dbReference>
<dbReference type="InterPro" id="IPR034181">
    <property type="entry name" value="Cwc2_RRM"/>
</dbReference>
<evidence type="ECO:0000313" key="17">
    <source>
        <dbReference type="EMBL" id="GAW02410.1"/>
    </source>
</evidence>
<feature type="region of interest" description="Disordered" evidence="14">
    <location>
        <begin position="885"/>
        <end position="937"/>
    </location>
</feature>
<feature type="compositionally biased region" description="Polar residues" evidence="14">
    <location>
        <begin position="499"/>
        <end position="515"/>
    </location>
</feature>
<evidence type="ECO:0000256" key="10">
    <source>
        <dbReference type="ARBA" id="ARBA00023242"/>
    </source>
</evidence>
<evidence type="ECO:0000256" key="9">
    <source>
        <dbReference type="ARBA" id="ARBA00023187"/>
    </source>
</evidence>
<keyword evidence="10" id="KW-0539">Nucleus</keyword>
<keyword evidence="3" id="KW-0507">mRNA processing</keyword>
<comment type="caution">
    <text evidence="17">The sequence shown here is derived from an EMBL/GenBank/DDBJ whole genome shotgun (WGS) entry which is preliminary data.</text>
</comment>
<dbReference type="PANTHER" id="PTHR14089">
    <property type="entry name" value="PRE-MRNA-SPLICING FACTOR RBM22"/>
    <property type="match status" value="1"/>
</dbReference>
<feature type="domain" description="RRM" evidence="15">
    <location>
        <begin position="753"/>
        <end position="838"/>
    </location>
</feature>
<keyword evidence="18" id="KW-1185">Reference proteome</keyword>
<dbReference type="STRING" id="5353.A0A1Q3E588"/>
<evidence type="ECO:0000256" key="3">
    <source>
        <dbReference type="ARBA" id="ARBA00022664"/>
    </source>
</evidence>
<evidence type="ECO:0000256" key="6">
    <source>
        <dbReference type="ARBA" id="ARBA00022771"/>
    </source>
</evidence>
<feature type="zinc finger region" description="C3H1-type" evidence="12">
    <location>
        <begin position="688"/>
        <end position="716"/>
    </location>
</feature>
<feature type="region of interest" description="Disordered" evidence="14">
    <location>
        <begin position="475"/>
        <end position="541"/>
    </location>
</feature>
<evidence type="ECO:0000256" key="2">
    <source>
        <dbReference type="ARBA" id="ARBA00008024"/>
    </source>
</evidence>
<feature type="compositionally biased region" description="Low complexity" evidence="14">
    <location>
        <begin position="521"/>
        <end position="539"/>
    </location>
</feature>
<proteinExistence type="inferred from homology"/>
<evidence type="ECO:0000256" key="14">
    <source>
        <dbReference type="SAM" id="MobiDB-lite"/>
    </source>
</evidence>
<dbReference type="PROSITE" id="PS50102">
    <property type="entry name" value="RRM"/>
    <property type="match status" value="1"/>
</dbReference>
<evidence type="ECO:0000256" key="8">
    <source>
        <dbReference type="ARBA" id="ARBA00022884"/>
    </source>
</evidence>
<dbReference type="Pfam" id="PF16131">
    <property type="entry name" value="Torus"/>
    <property type="match status" value="1"/>
</dbReference>
<reference evidence="17 18" key="1">
    <citation type="submission" date="2016-08" db="EMBL/GenBank/DDBJ databases">
        <authorList>
            <consortium name="Lentinula edodes genome sequencing consortium"/>
            <person name="Sakamoto Y."/>
            <person name="Nakade K."/>
            <person name="Sato S."/>
            <person name="Yoshida Y."/>
            <person name="Miyazaki K."/>
            <person name="Natsume S."/>
            <person name="Konno N."/>
        </authorList>
    </citation>
    <scope>NUCLEOTIDE SEQUENCE [LARGE SCALE GENOMIC DNA]</scope>
    <source>
        <strain evidence="17 18">NBRC 111202</strain>
    </source>
</reference>
<dbReference type="Gene3D" id="3.30.70.330">
    <property type="match status" value="1"/>
</dbReference>
<feature type="domain" description="C3H1-type" evidence="16">
    <location>
        <begin position="688"/>
        <end position="716"/>
    </location>
</feature>
<comment type="subcellular location">
    <subcellularLocation>
        <location evidence="1">Nucleus</location>
    </subcellularLocation>
</comment>
<name>A0A1Q3E588_LENED</name>
<dbReference type="AlphaFoldDB" id="A0A1Q3E588"/>
<evidence type="ECO:0000259" key="15">
    <source>
        <dbReference type="PROSITE" id="PS50102"/>
    </source>
</evidence>
<gene>
    <name evidence="17" type="ORF">LENED_004066</name>
</gene>
<dbReference type="InterPro" id="IPR032297">
    <property type="entry name" value="Torus"/>
</dbReference>
<evidence type="ECO:0000256" key="7">
    <source>
        <dbReference type="ARBA" id="ARBA00022833"/>
    </source>
</evidence>
<accession>A0A1Q3E588</accession>
<keyword evidence="13" id="KW-0175">Coiled coil</keyword>
<dbReference type="PROSITE" id="PS50103">
    <property type="entry name" value="ZF_C3H1"/>
    <property type="match status" value="1"/>
</dbReference>
<sequence length="984" mass="111040">MASAHIRRKTDAGDLAVATRGVIHEYEERIALLEAQNSRISVELNATQDALVDEREDRRIERQSLTIPETSSFPAQAAPDKHISERSELLYERKLRMEILDTLKKIRAQNTTLSQSLRAAEENYNSLDSVLKAEHIEKEELRGEIKELSQRNFTLYQHNKLLVNRDTVLQEEISSLMTKSQADDWMRGILEEELRKQRLKQSSPDDNSHDISTSPHVRQISVPAITLEHQGPLRAQLVAAQDKLFITQRCLEVSEKQCEELQNRISGLQRNITQCLDSSAQALELERELRAEVEEYSRSLAEENSRLQDKIRDLQKAERQNDTAVPEIKPALDDVSDALKDTTKRQESLTHAAVLFEPHIPHHDLCGDVQNISVDRATKLLSKRDIENYYSTNNFAYPPQRKHYKEDFRTLPYFLHSSATAPARYSRPPLLGTSNPLAAEAQIPTKRDSIVLKPLHLVSSVEVTPKRLTLYAPSRPMSVVEPSPTFPPAPPSTPKKDQTTQGKPNYWFRNSSTASADYPCTPDSSSSTLVASSPAPASVDKGKSNVIANTLLRKPSLDSKLKATTTLFLDMHGDREKYQLTDSIATSITHIQVLPSSTHMRRASKVLASIAKRTGIGGLEDWFVVYFSRKQVKPGDVEKKETPQTGKEYNIWYNKWAGGDREDSYSNKTKSQTRCNIKLDSGLTRANTTGMKYCCLFFSRGCCPYGWECEYLHTLPDPSTALPDSSKDCFARDKFADYRDDMGGVGSFNRQNRTLYVGRIKETGTGLETEEVVRRHFKEFGEIEHDDSETGWAVKVLQYRSVAFVTYKSEFHAQFAKEAMACQSLDNDEILNVRWATEDPNPVSKVNEKRRLEDMGQAVIREKMDPRVVDAMRTIRALEDGDVLDEDGNLLENGPMDADKEDDEGSDRGAKRRKLDVDDRVSISPPPQQELPKLTGLLSADTMDSLKYFSEIRKRNGIQPSTAVRITKPSAGLGLGDYGSDDED</sequence>
<evidence type="ECO:0000256" key="13">
    <source>
        <dbReference type="SAM" id="Coils"/>
    </source>
</evidence>
<dbReference type="EMBL" id="BDGU01000093">
    <property type="protein sequence ID" value="GAW02410.1"/>
    <property type="molecule type" value="Genomic_DNA"/>
</dbReference>
<dbReference type="GO" id="GO:0036002">
    <property type="term" value="F:pre-mRNA binding"/>
    <property type="evidence" value="ECO:0007669"/>
    <property type="project" value="TreeGrafter"/>
</dbReference>
<dbReference type="GO" id="GO:0017070">
    <property type="term" value="F:U6 snRNA binding"/>
    <property type="evidence" value="ECO:0007669"/>
    <property type="project" value="TreeGrafter"/>
</dbReference>
<keyword evidence="9" id="KW-0508">mRNA splicing</keyword>
<dbReference type="GO" id="GO:0006397">
    <property type="term" value="P:mRNA processing"/>
    <property type="evidence" value="ECO:0007669"/>
    <property type="project" value="UniProtKB-KW"/>
</dbReference>
<dbReference type="Proteomes" id="UP000188533">
    <property type="component" value="Unassembled WGS sequence"/>
</dbReference>
<keyword evidence="8 11" id="KW-0694">RNA-binding</keyword>
<keyword evidence="4 12" id="KW-0479">Metal-binding</keyword>
<dbReference type="InterPro" id="IPR039171">
    <property type="entry name" value="Cwc2/Slt11"/>
</dbReference>
<feature type="coiled-coil region" evidence="13">
    <location>
        <begin position="251"/>
        <end position="320"/>
    </location>
</feature>
<dbReference type="GO" id="GO:0008380">
    <property type="term" value="P:RNA splicing"/>
    <property type="evidence" value="ECO:0007669"/>
    <property type="project" value="UniProtKB-KW"/>
</dbReference>
<evidence type="ECO:0000313" key="18">
    <source>
        <dbReference type="Proteomes" id="UP000188533"/>
    </source>
</evidence>
<dbReference type="GO" id="GO:0071006">
    <property type="term" value="C:U2-type catalytic step 1 spliceosome"/>
    <property type="evidence" value="ECO:0007669"/>
    <property type="project" value="TreeGrafter"/>
</dbReference>